<comment type="caution">
    <text evidence="2">The sequence shown here is derived from an EMBL/GenBank/DDBJ whole genome shotgun (WGS) entry which is preliminary data.</text>
</comment>
<gene>
    <name evidence="2" type="ORF">AWN73_04175</name>
</gene>
<name>A0A2S7F7B9_CLOBU</name>
<sequence>MKKYLNKGLIYQWFNSAKMMILLGVIAWGFASNRLVENNINMVSNDISMNFNNGYSTYTIFSYGILGIIFAMIHFMSQGINKRNNNMFLTSAPYTKKQIKYNELICLIISLAIFTAVFIYISIMAYLRNYDLMSIIDGYFTVLGIETLKIILFGTIGIFILLIVDSMFSNTIMGIICMISILPVSLIFIISRVFMILDYIPGGNGKSFLEKIGDIISVNFFKGQSTYLIDSVNIVFIQKRNLISEFIIAIVIIAVLSVIYLIIQRKFKVESNTKMFTSKLNEKIIVIISSIGAGSFILTMLSEFYTNNLMGYYYYYGVLSGTNLIKALAFDIGIIGFISFIVYKLINKLLNNIQ</sequence>
<keyword evidence="1" id="KW-0472">Membrane</keyword>
<feature type="transmembrane region" description="Helical" evidence="1">
    <location>
        <begin position="139"/>
        <end position="164"/>
    </location>
</feature>
<dbReference type="Proteomes" id="UP000238081">
    <property type="component" value="Unassembled WGS sequence"/>
</dbReference>
<reference evidence="2 3" key="1">
    <citation type="submission" date="2016-01" db="EMBL/GenBank/DDBJ databases">
        <title>Characterization of the Clostridium difficile lineages that are prevalent in Hong Kong and China.</title>
        <authorList>
            <person name="Kwok J.S.-L."/>
            <person name="Lam W.-Y."/>
            <person name="Ip M."/>
            <person name="Chan T.-F."/>
            <person name="Hawkey P.M."/>
            <person name="Tsui S.K.-W."/>
        </authorList>
    </citation>
    <scope>NUCLEOTIDE SEQUENCE [LARGE SCALE GENOMIC DNA]</scope>
    <source>
        <strain evidence="2 3">300064</strain>
    </source>
</reference>
<protein>
    <recommendedName>
        <fullName evidence="4">ABC transporter permease</fullName>
    </recommendedName>
</protein>
<feature type="transmembrane region" description="Helical" evidence="1">
    <location>
        <begin position="171"/>
        <end position="197"/>
    </location>
</feature>
<keyword evidence="1" id="KW-0812">Transmembrane</keyword>
<evidence type="ECO:0000313" key="3">
    <source>
        <dbReference type="Proteomes" id="UP000238081"/>
    </source>
</evidence>
<feature type="transmembrane region" description="Helical" evidence="1">
    <location>
        <begin position="284"/>
        <end position="305"/>
    </location>
</feature>
<feature type="transmembrane region" description="Helical" evidence="1">
    <location>
        <begin position="104"/>
        <end position="127"/>
    </location>
</feature>
<evidence type="ECO:0000313" key="2">
    <source>
        <dbReference type="EMBL" id="PPV12961.1"/>
    </source>
</evidence>
<feature type="transmembrane region" description="Helical" evidence="1">
    <location>
        <begin position="325"/>
        <end position="346"/>
    </location>
</feature>
<feature type="transmembrane region" description="Helical" evidence="1">
    <location>
        <begin position="242"/>
        <end position="263"/>
    </location>
</feature>
<organism evidence="2 3">
    <name type="scientific">Clostridium butyricum</name>
    <dbReference type="NCBI Taxonomy" id="1492"/>
    <lineage>
        <taxon>Bacteria</taxon>
        <taxon>Bacillati</taxon>
        <taxon>Bacillota</taxon>
        <taxon>Clostridia</taxon>
        <taxon>Eubacteriales</taxon>
        <taxon>Clostridiaceae</taxon>
        <taxon>Clostridium</taxon>
    </lineage>
</organism>
<dbReference type="RefSeq" id="WP_043662594.1">
    <property type="nucleotide sequence ID" value="NZ_CAVLFF010000001.1"/>
</dbReference>
<dbReference type="AlphaFoldDB" id="A0A2S7F7B9"/>
<evidence type="ECO:0000256" key="1">
    <source>
        <dbReference type="SAM" id="Phobius"/>
    </source>
</evidence>
<feature type="transmembrane region" description="Helical" evidence="1">
    <location>
        <begin position="20"/>
        <end position="36"/>
    </location>
</feature>
<keyword evidence="1" id="KW-1133">Transmembrane helix</keyword>
<proteinExistence type="predicted"/>
<evidence type="ECO:0008006" key="4">
    <source>
        <dbReference type="Google" id="ProtNLM"/>
    </source>
</evidence>
<feature type="transmembrane region" description="Helical" evidence="1">
    <location>
        <begin position="56"/>
        <end position="77"/>
    </location>
</feature>
<accession>A0A2S7F7B9</accession>
<dbReference type="EMBL" id="LRDH01000129">
    <property type="protein sequence ID" value="PPV12961.1"/>
    <property type="molecule type" value="Genomic_DNA"/>
</dbReference>